<comment type="cofactor">
    <cofactor evidence="1 6">
        <name>pyridoxal 5'-phosphate</name>
        <dbReference type="ChEBI" id="CHEBI:597326"/>
    </cofactor>
</comment>
<comment type="similarity">
    <text evidence="2 6">Belongs to the group II decarboxylase family.</text>
</comment>
<dbReference type="Proteomes" id="UP001586593">
    <property type="component" value="Unassembled WGS sequence"/>
</dbReference>
<reference evidence="7 8" key="1">
    <citation type="journal article" date="2024" name="Commun. Biol.">
        <title>Comparative genomic analysis of thermophilic fungi reveals convergent evolutionary adaptations and gene losses.</title>
        <authorList>
            <person name="Steindorff A.S."/>
            <person name="Aguilar-Pontes M.V."/>
            <person name="Robinson A.J."/>
            <person name="Andreopoulos B."/>
            <person name="LaButti K."/>
            <person name="Kuo A."/>
            <person name="Mondo S."/>
            <person name="Riley R."/>
            <person name="Otillar R."/>
            <person name="Haridas S."/>
            <person name="Lipzen A."/>
            <person name="Grimwood J."/>
            <person name="Schmutz J."/>
            <person name="Clum A."/>
            <person name="Reid I.D."/>
            <person name="Moisan M.C."/>
            <person name="Butler G."/>
            <person name="Nguyen T.T.M."/>
            <person name="Dewar K."/>
            <person name="Conant G."/>
            <person name="Drula E."/>
            <person name="Henrissat B."/>
            <person name="Hansel C."/>
            <person name="Singer S."/>
            <person name="Hutchinson M.I."/>
            <person name="de Vries R.P."/>
            <person name="Natvig D.O."/>
            <person name="Powell A.J."/>
            <person name="Tsang A."/>
            <person name="Grigoriev I.V."/>
        </authorList>
    </citation>
    <scope>NUCLEOTIDE SEQUENCE [LARGE SCALE GENOMIC DNA]</scope>
    <source>
        <strain evidence="7 8">ATCC 24622</strain>
    </source>
</reference>
<keyword evidence="3" id="KW-0210">Decarboxylase</keyword>
<dbReference type="PROSITE" id="PS00392">
    <property type="entry name" value="DDC_GAD_HDC_YDC"/>
    <property type="match status" value="1"/>
</dbReference>
<dbReference type="InterPro" id="IPR015421">
    <property type="entry name" value="PyrdxlP-dep_Trfase_major"/>
</dbReference>
<keyword evidence="5 6" id="KW-0456">Lyase</keyword>
<dbReference type="EMBL" id="JAZHXJ010000770">
    <property type="protein sequence ID" value="KAL1851722.1"/>
    <property type="molecule type" value="Genomic_DNA"/>
</dbReference>
<dbReference type="InterPro" id="IPR002129">
    <property type="entry name" value="PyrdxlP-dep_de-COase"/>
</dbReference>
<dbReference type="Pfam" id="PF00282">
    <property type="entry name" value="Pyridoxal_deC"/>
    <property type="match status" value="3"/>
</dbReference>
<evidence type="ECO:0000256" key="3">
    <source>
        <dbReference type="ARBA" id="ARBA00022793"/>
    </source>
</evidence>
<dbReference type="PANTHER" id="PTHR11999">
    <property type="entry name" value="GROUP II PYRIDOXAL-5-PHOSPHATE DECARBOXYLASE"/>
    <property type="match status" value="1"/>
</dbReference>
<evidence type="ECO:0008006" key="9">
    <source>
        <dbReference type="Google" id="ProtNLM"/>
    </source>
</evidence>
<dbReference type="Gene3D" id="1.20.1340.10">
    <property type="entry name" value="dopa decarboxylase, N-terminal domain"/>
    <property type="match status" value="1"/>
</dbReference>
<dbReference type="InterPro" id="IPR021115">
    <property type="entry name" value="Pyridoxal-P_BS"/>
</dbReference>
<dbReference type="InterPro" id="IPR015422">
    <property type="entry name" value="PyrdxlP-dep_Trfase_small"/>
</dbReference>
<protein>
    <recommendedName>
        <fullName evidence="9">Aromatic-L-amino-acid decarboxylase</fullName>
    </recommendedName>
</protein>
<dbReference type="PRINTS" id="PR00800">
    <property type="entry name" value="YHDCRBOXLASE"/>
</dbReference>
<proteinExistence type="inferred from homology"/>
<dbReference type="Gene3D" id="3.40.640.10">
    <property type="entry name" value="Type I PLP-dependent aspartate aminotransferase-like (Major domain)"/>
    <property type="match status" value="1"/>
</dbReference>
<dbReference type="SUPFAM" id="SSF53383">
    <property type="entry name" value="PLP-dependent transferases"/>
    <property type="match status" value="1"/>
</dbReference>
<keyword evidence="8" id="KW-1185">Reference proteome</keyword>
<evidence type="ECO:0000256" key="6">
    <source>
        <dbReference type="RuleBase" id="RU000382"/>
    </source>
</evidence>
<evidence type="ECO:0000256" key="5">
    <source>
        <dbReference type="ARBA" id="ARBA00023239"/>
    </source>
</evidence>
<dbReference type="Gene3D" id="3.90.1150.10">
    <property type="entry name" value="Aspartate Aminotransferase, domain 1"/>
    <property type="match status" value="1"/>
</dbReference>
<dbReference type="InterPro" id="IPR010977">
    <property type="entry name" value="Aromatic_deC"/>
</dbReference>
<dbReference type="InterPro" id="IPR015424">
    <property type="entry name" value="PyrdxlP-dep_Trfase"/>
</dbReference>
<evidence type="ECO:0000313" key="7">
    <source>
        <dbReference type="EMBL" id="KAL1851722.1"/>
    </source>
</evidence>
<comment type="caution">
    <text evidence="7">The sequence shown here is derived from an EMBL/GenBank/DDBJ whole genome shotgun (WGS) entry which is preliminary data.</text>
</comment>
<evidence type="ECO:0000313" key="8">
    <source>
        <dbReference type="Proteomes" id="UP001586593"/>
    </source>
</evidence>
<gene>
    <name evidence="7" type="ORF">VTK73DRAFT_9365</name>
</gene>
<evidence type="ECO:0000256" key="1">
    <source>
        <dbReference type="ARBA" id="ARBA00001933"/>
    </source>
</evidence>
<organism evidence="7 8">
    <name type="scientific">Phialemonium thermophilum</name>
    <dbReference type="NCBI Taxonomy" id="223376"/>
    <lineage>
        <taxon>Eukaryota</taxon>
        <taxon>Fungi</taxon>
        <taxon>Dikarya</taxon>
        <taxon>Ascomycota</taxon>
        <taxon>Pezizomycotina</taxon>
        <taxon>Sordariomycetes</taxon>
        <taxon>Sordariomycetidae</taxon>
        <taxon>Cephalothecales</taxon>
        <taxon>Cephalothecaceae</taxon>
        <taxon>Phialemonium</taxon>
    </lineage>
</organism>
<sequence length="583" mass="63742">MDSEEFRRAALSSIDEIVKYYDHISERRVVSTVEPGYLREILPNEAPDKGERWEDIQKDIEAKIMPGITHWQHPSFHAFFPCASSYPSMLGELYSAALSGACFNWICSPAVTELETIVLDWLAKLLGLPATFLSTGPTNGGGVIQGSASEAVLTAMVAAREKYLHEKLPPRPQGQNDDDDVDQEREDALAHLRARMVALGSSMAHSSTRKAAKVLGLRFETIAVTDGHVSSSPPGTSDARGADMTTGKGGYALTGPALLAKLRDCRARGLEPFFLTATLGTTDTCAVDDFSGIAEALAQFRAECREGPGGDGAGEVWVHVDAAYAGTALVCPEVQDAIGVRGTARDTSAQIENETGTPKAANVTARSGVFDTFHSFDTNMHKWLLTHFDASCLYVRDRSWFVRALGVGQAVYHNAASSGGLVTDYREWQIPLGRRFRALKIWFVLRSFGAEGLRAHIRRTARLGALFAELLLSEEAQGMFELLAGPRFALTVFRMAGRGPSRAMAGKGKVEGEETEKNTLTRKLYEKINHSGKVWVTSTVLEGRFAIRFMTGVWKTEEEHVRMAHSLFVDLAREVLAEQPTAN</sequence>
<keyword evidence="4 6" id="KW-0663">Pyridoxal phosphate</keyword>
<accession>A0ABR3W2W3</accession>
<evidence type="ECO:0000256" key="2">
    <source>
        <dbReference type="ARBA" id="ARBA00009533"/>
    </source>
</evidence>
<dbReference type="PANTHER" id="PTHR11999:SF70">
    <property type="entry name" value="MIP05841P"/>
    <property type="match status" value="1"/>
</dbReference>
<evidence type="ECO:0000256" key="4">
    <source>
        <dbReference type="ARBA" id="ARBA00022898"/>
    </source>
</evidence>
<name>A0ABR3W2W3_9PEZI</name>